<reference evidence="4" key="1">
    <citation type="submission" date="2016-10" db="EMBL/GenBank/DDBJ databases">
        <authorList>
            <person name="Varghese N."/>
            <person name="Submissions S."/>
        </authorList>
    </citation>
    <scope>NUCLEOTIDE SEQUENCE [LARGE SCALE GENOMIC DNA]</scope>
    <source>
        <strain evidence="4">DSM 45460</strain>
    </source>
</reference>
<evidence type="ECO:0000259" key="2">
    <source>
        <dbReference type="Pfam" id="PF13400"/>
    </source>
</evidence>
<organism evidence="3 4">
    <name type="scientific">Actinopolyspora mzabensis</name>
    <dbReference type="NCBI Taxonomy" id="995066"/>
    <lineage>
        <taxon>Bacteria</taxon>
        <taxon>Bacillati</taxon>
        <taxon>Actinomycetota</taxon>
        <taxon>Actinomycetes</taxon>
        <taxon>Actinopolysporales</taxon>
        <taxon>Actinopolysporaceae</taxon>
        <taxon>Actinopolyspora</taxon>
    </lineage>
</organism>
<protein>
    <submittedName>
        <fullName evidence="3">Helicase/secretion neighborhood TadE-like protein</fullName>
    </submittedName>
</protein>
<keyword evidence="3" id="KW-0347">Helicase</keyword>
<accession>A0A1G9AXI8</accession>
<dbReference type="InterPro" id="IPR028087">
    <property type="entry name" value="Tad_N"/>
</dbReference>
<keyword evidence="4" id="KW-1185">Reference proteome</keyword>
<dbReference type="OrthoDB" id="5186973at2"/>
<name>A0A1G9AXI8_ACTMZ</name>
<sequence>MSSVGRVRSGGDSGDEGSATVPAAVLTLAVLAACWLGVQFGAALVAGHRVSGAADLAALAAAAHSHQGRYAACSRAEEVARRMNVVLHECLLHGRRARVRTELEIPAAPPGIGHVSGRAMAGPVDDRRD</sequence>
<keyword evidence="3" id="KW-0378">Hydrolase</keyword>
<evidence type="ECO:0000313" key="4">
    <source>
        <dbReference type="Proteomes" id="UP000199213"/>
    </source>
</evidence>
<proteinExistence type="predicted"/>
<keyword evidence="3" id="KW-0067">ATP-binding</keyword>
<dbReference type="InterPro" id="IPR021202">
    <property type="entry name" value="Rv3654c-like"/>
</dbReference>
<dbReference type="AlphaFoldDB" id="A0A1G9AXI8"/>
<feature type="domain" description="Putative Flp pilus-assembly TadG-like N-terminal" evidence="2">
    <location>
        <begin position="17"/>
        <end position="63"/>
    </location>
</feature>
<keyword evidence="1" id="KW-1133">Transmembrane helix</keyword>
<dbReference type="Proteomes" id="UP000199213">
    <property type="component" value="Unassembled WGS sequence"/>
</dbReference>
<dbReference type="GO" id="GO:0004386">
    <property type="term" value="F:helicase activity"/>
    <property type="evidence" value="ECO:0007669"/>
    <property type="project" value="UniProtKB-KW"/>
</dbReference>
<evidence type="ECO:0000313" key="3">
    <source>
        <dbReference type="EMBL" id="SDK32039.1"/>
    </source>
</evidence>
<evidence type="ECO:0000256" key="1">
    <source>
        <dbReference type="SAM" id="Phobius"/>
    </source>
</evidence>
<keyword evidence="3" id="KW-0547">Nucleotide-binding</keyword>
<feature type="transmembrane region" description="Helical" evidence="1">
    <location>
        <begin position="20"/>
        <end position="46"/>
    </location>
</feature>
<dbReference type="PROSITE" id="PS51257">
    <property type="entry name" value="PROKAR_LIPOPROTEIN"/>
    <property type="match status" value="1"/>
</dbReference>
<dbReference type="EMBL" id="FNFM01000006">
    <property type="protein sequence ID" value="SDK32039.1"/>
    <property type="molecule type" value="Genomic_DNA"/>
</dbReference>
<keyword evidence="1" id="KW-0472">Membrane</keyword>
<keyword evidence="1" id="KW-0812">Transmembrane</keyword>
<dbReference type="NCBIfam" id="TIGR03816">
    <property type="entry name" value="tadE_like_DECH"/>
    <property type="match status" value="1"/>
</dbReference>
<gene>
    <name evidence="3" type="ORF">SAMN04487820_106309</name>
</gene>
<dbReference type="Pfam" id="PF13400">
    <property type="entry name" value="Tad"/>
    <property type="match status" value="1"/>
</dbReference>